<name>A0ACB7T7I2_HYAAI</name>
<accession>A0ACB7T7I2</accession>
<reference evidence="1" key="1">
    <citation type="submission" date="2020-05" db="EMBL/GenBank/DDBJ databases">
        <title>Large-scale comparative analyses of tick genomes elucidate their genetic diversity and vector capacities.</title>
        <authorList>
            <person name="Jia N."/>
            <person name="Wang J."/>
            <person name="Shi W."/>
            <person name="Du L."/>
            <person name="Sun Y."/>
            <person name="Zhan W."/>
            <person name="Jiang J."/>
            <person name="Wang Q."/>
            <person name="Zhang B."/>
            <person name="Ji P."/>
            <person name="Sakyi L.B."/>
            <person name="Cui X."/>
            <person name="Yuan T."/>
            <person name="Jiang B."/>
            <person name="Yang W."/>
            <person name="Lam T.T.-Y."/>
            <person name="Chang Q."/>
            <person name="Ding S."/>
            <person name="Wang X."/>
            <person name="Zhu J."/>
            <person name="Ruan X."/>
            <person name="Zhao L."/>
            <person name="Wei J."/>
            <person name="Que T."/>
            <person name="Du C."/>
            <person name="Cheng J."/>
            <person name="Dai P."/>
            <person name="Han X."/>
            <person name="Huang E."/>
            <person name="Gao Y."/>
            <person name="Liu J."/>
            <person name="Shao H."/>
            <person name="Ye R."/>
            <person name="Li L."/>
            <person name="Wei W."/>
            <person name="Wang X."/>
            <person name="Wang C."/>
            <person name="Yang T."/>
            <person name="Huo Q."/>
            <person name="Li W."/>
            <person name="Guo W."/>
            <person name="Chen H."/>
            <person name="Zhou L."/>
            <person name="Ni X."/>
            <person name="Tian J."/>
            <person name="Zhou Y."/>
            <person name="Sheng Y."/>
            <person name="Liu T."/>
            <person name="Pan Y."/>
            <person name="Xia L."/>
            <person name="Li J."/>
            <person name="Zhao F."/>
            <person name="Cao W."/>
        </authorList>
    </citation>
    <scope>NUCLEOTIDE SEQUENCE</scope>
    <source>
        <strain evidence="1">Hyas-2018</strain>
    </source>
</reference>
<keyword evidence="2" id="KW-1185">Reference proteome</keyword>
<sequence length="234" mass="26093">MLCRVTSSAARIPVKSVSPVSGPLGHGRSIIFFSYFIERPWSCGNVKQQLKPSVERLTPREEVERHSREDPFTLEISPQDQKVQITEPYTRTSPTQIQEPHAWTSATTLSITVSLQGRRPVTRKGDRRQEIQEIKNNRKAETSAPPSSSPGEAAAEIPDNHMEDDDNPPPPERKAPAVSSYTGSHQDDLGQKLTEMQNILNEQAEAVGNLTLAVSTYETAVSHHRRGSHQWGRI</sequence>
<gene>
    <name evidence="1" type="ORF">HPB50_022197</name>
</gene>
<evidence type="ECO:0000313" key="1">
    <source>
        <dbReference type="EMBL" id="KAH6943502.1"/>
    </source>
</evidence>
<proteinExistence type="predicted"/>
<evidence type="ECO:0000313" key="2">
    <source>
        <dbReference type="Proteomes" id="UP000821845"/>
    </source>
</evidence>
<comment type="caution">
    <text evidence="1">The sequence shown here is derived from an EMBL/GenBank/DDBJ whole genome shotgun (WGS) entry which is preliminary data.</text>
</comment>
<dbReference type="Proteomes" id="UP000821845">
    <property type="component" value="Chromosome 10"/>
</dbReference>
<organism evidence="1 2">
    <name type="scientific">Hyalomma asiaticum</name>
    <name type="common">Tick</name>
    <dbReference type="NCBI Taxonomy" id="266040"/>
    <lineage>
        <taxon>Eukaryota</taxon>
        <taxon>Metazoa</taxon>
        <taxon>Ecdysozoa</taxon>
        <taxon>Arthropoda</taxon>
        <taxon>Chelicerata</taxon>
        <taxon>Arachnida</taxon>
        <taxon>Acari</taxon>
        <taxon>Parasitiformes</taxon>
        <taxon>Ixodida</taxon>
        <taxon>Ixodoidea</taxon>
        <taxon>Ixodidae</taxon>
        <taxon>Hyalomminae</taxon>
        <taxon>Hyalomma</taxon>
    </lineage>
</organism>
<dbReference type="EMBL" id="CM023490">
    <property type="protein sequence ID" value="KAH6943502.1"/>
    <property type="molecule type" value="Genomic_DNA"/>
</dbReference>
<protein>
    <submittedName>
        <fullName evidence="1">Uncharacterized protein</fullName>
    </submittedName>
</protein>